<evidence type="ECO:0000256" key="2">
    <source>
        <dbReference type="ARBA" id="ARBA00004651"/>
    </source>
</evidence>
<dbReference type="PANTHER" id="PTHR40659:SF1">
    <property type="entry name" value="NICKEL_COBALT EFFLUX SYSTEM RCNA"/>
    <property type="match status" value="1"/>
</dbReference>
<keyword evidence="5" id="KW-1003">Cell membrane</keyword>
<gene>
    <name evidence="15" type="ORF">JCM14722_15070</name>
</gene>
<dbReference type="Pfam" id="PF03824">
    <property type="entry name" value="NicO"/>
    <property type="match status" value="2"/>
</dbReference>
<feature type="transmembrane region" description="Helical" evidence="13">
    <location>
        <begin position="252"/>
        <end position="269"/>
    </location>
</feature>
<evidence type="ECO:0000256" key="13">
    <source>
        <dbReference type="RuleBase" id="RU362101"/>
    </source>
</evidence>
<evidence type="ECO:0000313" key="16">
    <source>
        <dbReference type="Proteomes" id="UP001061361"/>
    </source>
</evidence>
<reference evidence="15" key="1">
    <citation type="submission" date="2022-08" db="EMBL/GenBank/DDBJ databases">
        <title>Genome Sequence of the sulphate-reducing bacterium, Pseudodesulfovibrio portus JCM14722.</title>
        <authorList>
            <person name="Kondo R."/>
            <person name="Kataoka T."/>
        </authorList>
    </citation>
    <scope>NUCLEOTIDE SEQUENCE</scope>
    <source>
        <strain evidence="15">JCM 14722</strain>
    </source>
</reference>
<evidence type="ECO:0000256" key="3">
    <source>
        <dbReference type="ARBA" id="ARBA00022426"/>
    </source>
</evidence>
<dbReference type="Proteomes" id="UP001061361">
    <property type="component" value="Chromosome"/>
</dbReference>
<evidence type="ECO:0000256" key="9">
    <source>
        <dbReference type="ARBA" id="ARBA00023065"/>
    </source>
</evidence>
<keyword evidence="10" id="KW-0921">Nickel transport</keyword>
<dbReference type="EMBL" id="AP026708">
    <property type="protein sequence ID" value="BDQ33965.1"/>
    <property type="molecule type" value="Genomic_DNA"/>
</dbReference>
<dbReference type="InterPro" id="IPR051224">
    <property type="entry name" value="NiCoT_RcnA"/>
</dbReference>
<evidence type="ECO:0000256" key="8">
    <source>
        <dbReference type="ARBA" id="ARBA00022989"/>
    </source>
</evidence>
<dbReference type="RefSeq" id="WP_264984014.1">
    <property type="nucleotide sequence ID" value="NZ_AP026708.1"/>
</dbReference>
<evidence type="ECO:0000256" key="5">
    <source>
        <dbReference type="ARBA" id="ARBA00022475"/>
    </source>
</evidence>
<evidence type="ECO:0000256" key="14">
    <source>
        <dbReference type="SAM" id="SignalP"/>
    </source>
</evidence>
<feature type="transmembrane region" description="Helical" evidence="13">
    <location>
        <begin position="379"/>
        <end position="400"/>
    </location>
</feature>
<accession>A0ABM8ARB9</accession>
<feature type="transmembrane region" description="Helical" evidence="13">
    <location>
        <begin position="406"/>
        <end position="433"/>
    </location>
</feature>
<dbReference type="PANTHER" id="PTHR40659">
    <property type="entry name" value="NICKEL/COBALT EFFLUX SYSTEM RCNA"/>
    <property type="match status" value="1"/>
</dbReference>
<comment type="function">
    <text evidence="1">Efflux system for nickel and cobalt.</text>
</comment>
<dbReference type="Pfam" id="PF06226">
    <property type="entry name" value="DUF1007"/>
    <property type="match status" value="1"/>
</dbReference>
<dbReference type="InterPro" id="IPR010412">
    <property type="entry name" value="DUF1007"/>
</dbReference>
<name>A0ABM8ARB9_9BACT</name>
<keyword evidence="6" id="KW-0533">Nickel</keyword>
<keyword evidence="11 13" id="KW-0472">Membrane</keyword>
<evidence type="ECO:0000256" key="4">
    <source>
        <dbReference type="ARBA" id="ARBA00022448"/>
    </source>
</evidence>
<dbReference type="InterPro" id="IPR011541">
    <property type="entry name" value="Ni/Co_transpt_high_affinity"/>
</dbReference>
<feature type="transmembrane region" description="Helical" evidence="13">
    <location>
        <begin position="330"/>
        <end position="349"/>
    </location>
</feature>
<keyword evidence="12" id="KW-0170">Cobalt</keyword>
<comment type="subcellular location">
    <subcellularLocation>
        <location evidence="2 13">Cell membrane</location>
        <topology evidence="2 13">Multi-pass membrane protein</topology>
    </subcellularLocation>
</comment>
<keyword evidence="3" id="KW-0171">Cobalt transport</keyword>
<evidence type="ECO:0000256" key="6">
    <source>
        <dbReference type="ARBA" id="ARBA00022596"/>
    </source>
</evidence>
<evidence type="ECO:0000256" key="10">
    <source>
        <dbReference type="ARBA" id="ARBA00023112"/>
    </source>
</evidence>
<evidence type="ECO:0000313" key="15">
    <source>
        <dbReference type="EMBL" id="BDQ33965.1"/>
    </source>
</evidence>
<evidence type="ECO:0000256" key="7">
    <source>
        <dbReference type="ARBA" id="ARBA00022692"/>
    </source>
</evidence>
<evidence type="ECO:0000256" key="12">
    <source>
        <dbReference type="ARBA" id="ARBA00023285"/>
    </source>
</evidence>
<sequence>MRKSLCILILAVCLWPALRTGPAAAHPHVFVDTSLTFVFDDTGLAAIRQNWLFDEIFSRAILSDIGLTPEALSTPEGQEAIREGAFAYLKNYGWFTFVESGGKRIPVTETRDFRASVRDGRLVYDFTVPLILPYAEFKDFRMGVFDPEYYSDIVLVDGGIAFEMGGMAQVSHTIRPGKDHTYWQFIVPSMIHVAVSGTPGEAPQPVAAEMREVDSPGPVERLMAFVRSAQKELTQRLNTFGMELAGNPFGSALWLFLGLSFIYGVVHAVGPGHGKAVVCSYFMANPGSLAAGAIMGNAITFVHMGSAAVAVGAAYMLFSSGMGGFAEASRAIQPASYGLLALMGLFLVFKSVRDILKGGLLSPGCDCARENEPDDLRSILTVSFVTGLIPCPGAAVILAFAIGLNIFWTGVLALVCMALGMGLTTTLFAWFAVTARNVTLQLSGSNKAVFNRIYAGLSICGASAIALFGGALFLGSISG</sequence>
<keyword evidence="4 13" id="KW-0813">Transport</keyword>
<keyword evidence="14" id="KW-0732">Signal</keyword>
<keyword evidence="7 13" id="KW-0812">Transmembrane</keyword>
<keyword evidence="16" id="KW-1185">Reference proteome</keyword>
<evidence type="ECO:0000256" key="11">
    <source>
        <dbReference type="ARBA" id="ARBA00023136"/>
    </source>
</evidence>
<feature type="transmembrane region" description="Helical" evidence="13">
    <location>
        <begin position="453"/>
        <end position="477"/>
    </location>
</feature>
<proteinExistence type="inferred from homology"/>
<comment type="similarity">
    <text evidence="13">Belongs to the NiCoT transporter (TC 2.A.52) family.</text>
</comment>
<feature type="signal peptide" evidence="14">
    <location>
        <begin position="1"/>
        <end position="25"/>
    </location>
</feature>
<evidence type="ECO:0000256" key="1">
    <source>
        <dbReference type="ARBA" id="ARBA00002510"/>
    </source>
</evidence>
<feature type="transmembrane region" description="Helical" evidence="13">
    <location>
        <begin position="289"/>
        <end position="318"/>
    </location>
</feature>
<keyword evidence="9" id="KW-0406">Ion transport</keyword>
<protein>
    <recommendedName>
        <fullName evidence="13">Nickel/cobalt efflux system</fullName>
    </recommendedName>
</protein>
<feature type="chain" id="PRO_5045589247" description="Nickel/cobalt efflux system" evidence="14">
    <location>
        <begin position="26"/>
        <end position="479"/>
    </location>
</feature>
<keyword evidence="8 13" id="KW-1133">Transmembrane helix</keyword>
<organism evidence="15 16">
    <name type="scientific">Pseudodesulfovibrio portus</name>
    <dbReference type="NCBI Taxonomy" id="231439"/>
    <lineage>
        <taxon>Bacteria</taxon>
        <taxon>Pseudomonadati</taxon>
        <taxon>Thermodesulfobacteriota</taxon>
        <taxon>Desulfovibrionia</taxon>
        <taxon>Desulfovibrionales</taxon>
        <taxon>Desulfovibrionaceae</taxon>
    </lineage>
</organism>